<dbReference type="GO" id="GO:0006907">
    <property type="term" value="P:pinocytosis"/>
    <property type="evidence" value="ECO:0007669"/>
    <property type="project" value="TreeGrafter"/>
</dbReference>
<dbReference type="PANTHER" id="PTHR45850">
    <property type="entry name" value="SORTING NEXIN FAMILY MEMBER"/>
    <property type="match status" value="1"/>
</dbReference>
<accession>A0A2K5D9P8</accession>
<dbReference type="GeneTree" id="ENSGT00940000154632"/>
<evidence type="ECO:0000256" key="2">
    <source>
        <dbReference type="SAM" id="MobiDB-lite"/>
    </source>
</evidence>
<dbReference type="AlphaFoldDB" id="A0A2K5D9P8"/>
<proteinExistence type="predicted"/>
<dbReference type="PIRSF" id="PIRSF036924">
    <property type="entry name" value="Snx5_Snx6"/>
    <property type="match status" value="1"/>
</dbReference>
<dbReference type="GO" id="GO:0042147">
    <property type="term" value="P:retrograde transport, endosome to Golgi"/>
    <property type="evidence" value="ECO:0007669"/>
    <property type="project" value="TreeGrafter"/>
</dbReference>
<dbReference type="Gene3D" id="3.30.1520.10">
    <property type="entry name" value="Phox-like domain"/>
    <property type="match status" value="1"/>
</dbReference>
<feature type="region of interest" description="Disordered" evidence="2">
    <location>
        <begin position="79"/>
        <end position="101"/>
    </location>
</feature>
<evidence type="ECO:0000256" key="1">
    <source>
        <dbReference type="ARBA" id="ARBA00022448"/>
    </source>
</evidence>
<sequence>ELPSYIPQIVFLFLISPKYFLISLLRAVSLHLNVDPSLQIDIPDVLSERDKVKFTVHTKTTLPTFQNYAGLIVKIPPGPTKPSFHGPREKMQKQGEGEGSMTKEEFAKMKQEMEAEYLAVFPKTVSSHEVFLQQLSSHPVLSKGRNFHVFLEYDQNLSVRRKNAKEIFGGFFKSVVKSADEVLFAGVKEVDDFCEQENNFLINYHNRIKDSCVKADKMTRSHKNVADDRIYTAACLRNLALGKATVIKMYLLKVAELFEKLRKVKGQVSSDEDLTLTELLGYYMLNIEAAKALLYRCTKALIDCENSNKALGKTWLKSKDVKLAEAHQQECCQKFEQLSESRVAAFRKNLIEMSELEIKHARNNVSLLQSCIDLFKNN</sequence>
<dbReference type="Ensembl" id="ENSANAT00000035530.1">
    <property type="protein sequence ID" value="ENSANAP00000017672.1"/>
    <property type="gene ID" value="ENSANAG00000026695.1"/>
</dbReference>
<name>A0A2K5D9P8_AOTNA</name>
<dbReference type="FunFam" id="1.20.1270.60:FF:000008">
    <property type="entry name" value="Sorting nexin"/>
    <property type="match status" value="1"/>
</dbReference>
<keyword evidence="1" id="KW-0813">Transport</keyword>
<dbReference type="InterPro" id="IPR036871">
    <property type="entry name" value="PX_dom_sf"/>
</dbReference>
<protein>
    <submittedName>
        <fullName evidence="3">Uncharacterized protein</fullName>
    </submittedName>
</protein>
<evidence type="ECO:0000313" key="4">
    <source>
        <dbReference type="Proteomes" id="UP000233020"/>
    </source>
</evidence>
<dbReference type="GO" id="GO:0005829">
    <property type="term" value="C:cytosol"/>
    <property type="evidence" value="ECO:0007669"/>
    <property type="project" value="GOC"/>
</dbReference>
<keyword evidence="4" id="KW-1185">Reference proteome</keyword>
<dbReference type="InterPro" id="IPR014637">
    <property type="entry name" value="SNX5/SNX6/SNX32"/>
</dbReference>
<dbReference type="Gene3D" id="1.20.1270.60">
    <property type="entry name" value="Arfaptin homology (AH) domain/BAR domain"/>
    <property type="match status" value="1"/>
</dbReference>
<feature type="compositionally biased region" description="Basic and acidic residues" evidence="2">
    <location>
        <begin position="86"/>
        <end position="101"/>
    </location>
</feature>
<dbReference type="GO" id="GO:0035091">
    <property type="term" value="F:phosphatidylinositol binding"/>
    <property type="evidence" value="ECO:0007669"/>
    <property type="project" value="InterPro"/>
</dbReference>
<organism evidence="3 4">
    <name type="scientific">Aotus nancymaae</name>
    <name type="common">Ma's night monkey</name>
    <dbReference type="NCBI Taxonomy" id="37293"/>
    <lineage>
        <taxon>Eukaryota</taxon>
        <taxon>Metazoa</taxon>
        <taxon>Chordata</taxon>
        <taxon>Craniata</taxon>
        <taxon>Vertebrata</taxon>
        <taxon>Euteleostomi</taxon>
        <taxon>Mammalia</taxon>
        <taxon>Eutheria</taxon>
        <taxon>Euarchontoglires</taxon>
        <taxon>Primates</taxon>
        <taxon>Haplorrhini</taxon>
        <taxon>Platyrrhini</taxon>
        <taxon>Aotidae</taxon>
        <taxon>Aotus</taxon>
    </lineage>
</organism>
<dbReference type="InterPro" id="IPR027267">
    <property type="entry name" value="AH/BAR_dom_sf"/>
</dbReference>
<dbReference type="STRING" id="37293.ENSANAP00000017672"/>
<dbReference type="Proteomes" id="UP000233020">
    <property type="component" value="Unplaced"/>
</dbReference>
<dbReference type="GO" id="GO:0034452">
    <property type="term" value="F:dynactin binding"/>
    <property type="evidence" value="ECO:0007669"/>
    <property type="project" value="TreeGrafter"/>
</dbReference>
<reference evidence="3" key="2">
    <citation type="submission" date="2025-09" db="UniProtKB">
        <authorList>
            <consortium name="Ensembl"/>
        </authorList>
    </citation>
    <scope>IDENTIFICATION</scope>
</reference>
<dbReference type="GO" id="GO:0005768">
    <property type="term" value="C:endosome"/>
    <property type="evidence" value="ECO:0007669"/>
    <property type="project" value="TreeGrafter"/>
</dbReference>
<reference evidence="3" key="1">
    <citation type="submission" date="2025-08" db="UniProtKB">
        <authorList>
            <consortium name="Ensembl"/>
        </authorList>
    </citation>
    <scope>IDENTIFICATION</scope>
</reference>
<dbReference type="PANTHER" id="PTHR45850:SF5">
    <property type="entry name" value="SORTING NEXIN-5"/>
    <property type="match status" value="1"/>
</dbReference>
<evidence type="ECO:0000313" key="3">
    <source>
        <dbReference type="Ensembl" id="ENSANAP00000017672.1"/>
    </source>
</evidence>